<accession>Q702C9</accession>
<dbReference type="InterPro" id="IPR027417">
    <property type="entry name" value="P-loop_NTPase"/>
</dbReference>
<evidence type="ECO:0000259" key="1">
    <source>
        <dbReference type="Pfam" id="PF03144"/>
    </source>
</evidence>
<dbReference type="AlphaFoldDB" id="Q702C9"/>
<dbReference type="PANTHER" id="PTHR43721:SF11">
    <property type="entry name" value="SELENOCYSTEINE-SPECIFIC ELONGATION FACTOR"/>
    <property type="match status" value="1"/>
</dbReference>
<dbReference type="CDD" id="cd03696">
    <property type="entry name" value="SelB_II"/>
    <property type="match status" value="1"/>
</dbReference>
<feature type="domain" description="Translation elongation factor EFTu-like" evidence="1">
    <location>
        <begin position="154"/>
        <end position="221"/>
    </location>
</feature>
<dbReference type="GO" id="GO:0003746">
    <property type="term" value="F:translation elongation factor activity"/>
    <property type="evidence" value="ECO:0007669"/>
    <property type="project" value="UniProtKB-KW"/>
</dbReference>
<keyword evidence="2" id="KW-0251">Elongation factor</keyword>
<dbReference type="InterPro" id="IPR050055">
    <property type="entry name" value="EF-Tu_GTPase"/>
</dbReference>
<dbReference type="SUPFAM" id="SSF50447">
    <property type="entry name" value="Translation proteins"/>
    <property type="match status" value="1"/>
</dbReference>
<dbReference type="Gene3D" id="2.40.30.10">
    <property type="entry name" value="Translation factors"/>
    <property type="match status" value="1"/>
</dbReference>
<dbReference type="Pfam" id="PF03144">
    <property type="entry name" value="GTP_EFTU_D2"/>
    <property type="match status" value="1"/>
</dbReference>
<sequence length="308" mass="34119">MKNINFVLLGDASFAEELGKKGTTTDISIYDKKTSDAILTWTVPITYPDKIQSLIQAINIAEYAILNVTKLDKFVGEQIIALDHLSMSQGYILHSYNVDQDRLKSMIKTTEIKNYDFLADSNELRGKMSNLEPKRKEGSLVIPIDHSFDVKGVGTVILGVVKQGKVSIHDELTILPQGKKVFVKSIQLHDDSANEATSPARVGLALKGISAIDISRGDVICNPGYLTTSTTWVNAKFKKNPYFKEEMGETHTYLLAVGLQLKPVKIRFLEDQIELELLKPLVYSPGQHFVVIKPDASGVRVCGKGEII</sequence>
<keyword evidence="2" id="KW-0648">Protein biosynthesis</keyword>
<dbReference type="GO" id="GO:0005525">
    <property type="term" value="F:GTP binding"/>
    <property type="evidence" value="ECO:0007669"/>
    <property type="project" value="InterPro"/>
</dbReference>
<dbReference type="EMBL" id="AJ627420">
    <property type="protein sequence ID" value="CAF28695.1"/>
    <property type="molecule type" value="Genomic_DNA"/>
</dbReference>
<protein>
    <submittedName>
        <fullName evidence="2">Putative translation elongation factor EF Tu-like protein</fullName>
    </submittedName>
</protein>
<name>Q702C9_9CREN</name>
<dbReference type="InterPro" id="IPR004161">
    <property type="entry name" value="EFTu-like_2"/>
</dbReference>
<dbReference type="PANTHER" id="PTHR43721">
    <property type="entry name" value="ELONGATION FACTOR TU-RELATED"/>
    <property type="match status" value="1"/>
</dbReference>
<organism evidence="2">
    <name type="scientific">uncultured crenarchaeote</name>
    <dbReference type="NCBI Taxonomy" id="29281"/>
    <lineage>
        <taxon>Archaea</taxon>
        <taxon>Thermoproteota</taxon>
        <taxon>environmental samples</taxon>
    </lineage>
</organism>
<dbReference type="Gene3D" id="3.40.50.300">
    <property type="entry name" value="P-loop containing nucleotide triphosphate hydrolases"/>
    <property type="match status" value="1"/>
</dbReference>
<dbReference type="InterPro" id="IPR009000">
    <property type="entry name" value="Transl_B-barrel_sf"/>
</dbReference>
<reference evidence="2" key="1">
    <citation type="journal article" date="2004" name="Environ. Microbiol.">
        <title>Characterization of Large-Insert DNA Libraries from Soil for Environmental Genomic Studies of Archaea.</title>
        <authorList>
            <person name="Treusch A.H."/>
            <person name="Kletzin A."/>
            <person name="Raddatz G."/>
            <person name="Ochsenreiter T."/>
            <person name="Quaiser A."/>
            <person name="Meurer G."/>
            <person name="Schuster S.C."/>
            <person name="Schleper C."/>
        </authorList>
    </citation>
    <scope>NUCLEOTIDE SEQUENCE</scope>
</reference>
<proteinExistence type="predicted"/>
<dbReference type="GO" id="GO:0001514">
    <property type="term" value="P:selenocysteine incorporation"/>
    <property type="evidence" value="ECO:0007669"/>
    <property type="project" value="TreeGrafter"/>
</dbReference>
<evidence type="ECO:0000313" key="2">
    <source>
        <dbReference type="EMBL" id="CAF28695.1"/>
    </source>
</evidence>